<dbReference type="SFLD" id="SFLDS00003">
    <property type="entry name" value="Haloacid_Dehalogenase"/>
    <property type="match status" value="1"/>
</dbReference>
<dbReference type="Gene3D" id="1.20.120.1600">
    <property type="match status" value="1"/>
</dbReference>
<reference evidence="2 3" key="1">
    <citation type="submission" date="2023-07" db="EMBL/GenBank/DDBJ databases">
        <title>Sorghum-associated microbial communities from plants grown in Nebraska, USA.</title>
        <authorList>
            <person name="Schachtman D."/>
        </authorList>
    </citation>
    <scope>NUCLEOTIDE SEQUENCE [LARGE SCALE GENOMIC DNA]</scope>
    <source>
        <strain evidence="2 3">BE308</strain>
    </source>
</reference>
<dbReference type="NCBIfam" id="TIGR01509">
    <property type="entry name" value="HAD-SF-IA-v3"/>
    <property type="match status" value="1"/>
</dbReference>
<comment type="caution">
    <text evidence="2">The sequence shown here is derived from an EMBL/GenBank/DDBJ whole genome shotgun (WGS) entry which is preliminary data.</text>
</comment>
<name>A0ABU1ZHC9_9BURK</name>
<evidence type="ECO:0000256" key="1">
    <source>
        <dbReference type="ARBA" id="ARBA00022801"/>
    </source>
</evidence>
<sequence length="239" mass="26232">MRYSPAPMLALSSIRAITLDLDDTLWPIWPCIERAEKVLHAWLQQYAPATATLYADPHERRSIREATEQKWAAQAHDLSVLRRESIRLALERTGDDTDLADPAFDLFFAERMRVELFDDAIATLEWMAARWPIYAVSNGNADVNKVGLGGYFKGSVSARDAGVGKPDPRIFHAAADALGVPPEAILHVGDDAALDVLGALGVGMQAVWVNRSETLWSYAQQPHATVASLTELRDLLAGG</sequence>
<dbReference type="InterPro" id="IPR023214">
    <property type="entry name" value="HAD_sf"/>
</dbReference>
<dbReference type="PANTHER" id="PTHR43316">
    <property type="entry name" value="HYDROLASE, HALOACID DELAHOGENASE-RELATED"/>
    <property type="match status" value="1"/>
</dbReference>
<dbReference type="Proteomes" id="UP001268089">
    <property type="component" value="Unassembled WGS sequence"/>
</dbReference>
<gene>
    <name evidence="2" type="ORF">J2X15_000208</name>
</gene>
<keyword evidence="1 2" id="KW-0378">Hydrolase</keyword>
<evidence type="ECO:0000313" key="3">
    <source>
        <dbReference type="Proteomes" id="UP001268089"/>
    </source>
</evidence>
<dbReference type="Gene3D" id="3.40.50.1000">
    <property type="entry name" value="HAD superfamily/HAD-like"/>
    <property type="match status" value="1"/>
</dbReference>
<accession>A0ABU1ZHC9</accession>
<organism evidence="2 3">
    <name type="scientific">Rhodoferax saidenbachensis</name>
    <dbReference type="NCBI Taxonomy" id="1484693"/>
    <lineage>
        <taxon>Bacteria</taxon>
        <taxon>Pseudomonadati</taxon>
        <taxon>Pseudomonadota</taxon>
        <taxon>Betaproteobacteria</taxon>
        <taxon>Burkholderiales</taxon>
        <taxon>Comamonadaceae</taxon>
        <taxon>Rhodoferax</taxon>
    </lineage>
</organism>
<dbReference type="PANTHER" id="PTHR43316:SF3">
    <property type="entry name" value="HALOACID DEHALOGENASE, TYPE II (AFU_ORTHOLOGUE AFUA_2G07750)-RELATED"/>
    <property type="match status" value="1"/>
</dbReference>
<dbReference type="NCBIfam" id="TIGR01549">
    <property type="entry name" value="HAD-SF-IA-v1"/>
    <property type="match status" value="1"/>
</dbReference>
<dbReference type="PRINTS" id="PR00413">
    <property type="entry name" value="HADHALOGNASE"/>
</dbReference>
<dbReference type="InterPro" id="IPR006439">
    <property type="entry name" value="HAD-SF_hydro_IA"/>
</dbReference>
<dbReference type="EMBL" id="JAVDXO010000001">
    <property type="protein sequence ID" value="MDR7304942.1"/>
    <property type="molecule type" value="Genomic_DNA"/>
</dbReference>
<dbReference type="InterPro" id="IPR051540">
    <property type="entry name" value="S-2-haloacid_dehalogenase"/>
</dbReference>
<proteinExistence type="predicted"/>
<evidence type="ECO:0000313" key="2">
    <source>
        <dbReference type="EMBL" id="MDR7304942.1"/>
    </source>
</evidence>
<dbReference type="InterPro" id="IPR036412">
    <property type="entry name" value="HAD-like_sf"/>
</dbReference>
<keyword evidence="3" id="KW-1185">Reference proteome</keyword>
<dbReference type="SFLD" id="SFLDG01129">
    <property type="entry name" value="C1.5:_HAD__Beta-PGM__Phosphata"/>
    <property type="match status" value="1"/>
</dbReference>
<dbReference type="GO" id="GO:0016787">
    <property type="term" value="F:hydrolase activity"/>
    <property type="evidence" value="ECO:0007669"/>
    <property type="project" value="UniProtKB-KW"/>
</dbReference>
<dbReference type="SUPFAM" id="SSF56784">
    <property type="entry name" value="HAD-like"/>
    <property type="match status" value="1"/>
</dbReference>
<dbReference type="Pfam" id="PF00702">
    <property type="entry name" value="Hydrolase"/>
    <property type="match status" value="1"/>
</dbReference>
<protein>
    <submittedName>
        <fullName evidence="2">Hydrolase of the HAD superfamily</fullName>
    </submittedName>
</protein>